<proteinExistence type="predicted"/>
<dbReference type="EMBL" id="QICL01000023">
    <property type="protein sequence ID" value="PXV62008.1"/>
    <property type="molecule type" value="Genomic_DNA"/>
</dbReference>
<dbReference type="AlphaFoldDB" id="A0A2V3PNB0"/>
<feature type="domain" description="Secretion system C-terminal sorting" evidence="2">
    <location>
        <begin position="729"/>
        <end position="787"/>
    </location>
</feature>
<evidence type="ECO:0000256" key="1">
    <source>
        <dbReference type="SAM" id="SignalP"/>
    </source>
</evidence>
<keyword evidence="1" id="KW-0732">Signal</keyword>
<feature type="chain" id="PRO_5015863627" evidence="1">
    <location>
        <begin position="25"/>
        <end position="793"/>
    </location>
</feature>
<reference evidence="3 4" key="1">
    <citation type="submission" date="2018-03" db="EMBL/GenBank/DDBJ databases">
        <title>Genomic Encyclopedia of Archaeal and Bacterial Type Strains, Phase II (KMG-II): from individual species to whole genera.</title>
        <authorList>
            <person name="Goeker M."/>
        </authorList>
    </citation>
    <scope>NUCLEOTIDE SEQUENCE [LARGE SCALE GENOMIC DNA]</scope>
    <source>
        <strain evidence="3 4">DSM 100214</strain>
    </source>
</reference>
<feature type="signal peptide" evidence="1">
    <location>
        <begin position="1"/>
        <end position="24"/>
    </location>
</feature>
<dbReference type="SUPFAM" id="SSF51445">
    <property type="entry name" value="(Trans)glycosidases"/>
    <property type="match status" value="1"/>
</dbReference>
<evidence type="ECO:0000259" key="2">
    <source>
        <dbReference type="Pfam" id="PF18962"/>
    </source>
</evidence>
<name>A0A2V3PNB0_9BACT</name>
<dbReference type="InterPro" id="IPR026444">
    <property type="entry name" value="Secre_tail"/>
</dbReference>
<dbReference type="NCBIfam" id="TIGR04183">
    <property type="entry name" value="Por_Secre_tail"/>
    <property type="match status" value="1"/>
</dbReference>
<dbReference type="Proteomes" id="UP000247973">
    <property type="component" value="Unassembled WGS sequence"/>
</dbReference>
<comment type="caution">
    <text evidence="3">The sequence shown here is derived from an EMBL/GenBank/DDBJ whole genome shotgun (WGS) entry which is preliminary data.</text>
</comment>
<dbReference type="InterPro" id="IPR013785">
    <property type="entry name" value="Aldolase_TIM"/>
</dbReference>
<evidence type="ECO:0000313" key="3">
    <source>
        <dbReference type="EMBL" id="PXV62008.1"/>
    </source>
</evidence>
<protein>
    <submittedName>
        <fullName evidence="3">Alpha-galactosidase</fullName>
    </submittedName>
</protein>
<dbReference type="Gene3D" id="3.20.20.70">
    <property type="entry name" value="Aldolase class I"/>
    <property type="match status" value="1"/>
</dbReference>
<organism evidence="3 4">
    <name type="scientific">Dysgonomonas alginatilytica</name>
    <dbReference type="NCBI Taxonomy" id="1605892"/>
    <lineage>
        <taxon>Bacteria</taxon>
        <taxon>Pseudomonadati</taxon>
        <taxon>Bacteroidota</taxon>
        <taxon>Bacteroidia</taxon>
        <taxon>Bacteroidales</taxon>
        <taxon>Dysgonomonadaceae</taxon>
        <taxon>Dysgonomonas</taxon>
    </lineage>
</organism>
<accession>A0A2V3PNB0</accession>
<dbReference type="Pfam" id="PF18962">
    <property type="entry name" value="Por_Secre_tail"/>
    <property type="match status" value="1"/>
</dbReference>
<keyword evidence="4" id="KW-1185">Reference proteome</keyword>
<gene>
    <name evidence="3" type="ORF">CLV62_12351</name>
</gene>
<sequence length="793" mass="89067">MTNHIKKSLMLLICTSCLCLSAWASPASEDKDISYGKWKISYKGDTKKVNFVRDGSNILTDVYVKAKAGNDTVNSFEYSDVVLAKETVSDIFGTGEKYTITYSGLAGKPSLLQIFYFYSGHDYFLTEARIVSDTETSSNYIAPVYTTAENTFLPTDNSNRALRVPFDNDGFVHYLSSPLTASDVSFEVTSIFNGKNRKGIVIGSVEHDTWKTGIKYTGKDNKSITKLACYGGITHELTRDISSDVNKPSKEHGSIKGKDLKSPKILFGVFDDWRRGMEQFGEANALIAPPRKWTGGTPFGWNSWAGMVQYVNPEGVKDVSDYIKTQLQPNNFENNNTVYIGLDSWWNENFTDNDLRLFVEHCKVNGQEAGIYWGPFSEWGGNGERYVEGTSGEYQYKDLYLYADGRPRKIESWALDPTHPGTKMLIDFYVKKFKSFGFSYIKLDFINSGILEADSFYNPKVTTGVQAYNEGMKYLTDACGDDMFLALSIAPTFPAQYGTSKRISCDTWGAMTEGEYGTTGYMLNSLSFGWWLDRVYPFNDADHILLYNPDEANDYKDGSNRARVTSAVITGIYMLGDNLSLKGSHQGNYTARVKNKAFVTNKDINDIARMGKSFYPVDGYMAAAPGKAETLYMMETDTYIYFVAFNFDKSQVKQAEIELSRLGISSDRINEIKELWSGNISQPNGEKLAYSVAPQDVSVYRIKKGSGNPSGVEKNEVRKSLTSYVENNSKLYLQSEKAMKNIQILSVDGRIMTKKRVNNETDYQLSVNSYPTGVYIVLIETSDGEKLQDRFIK</sequence>
<evidence type="ECO:0000313" key="4">
    <source>
        <dbReference type="Proteomes" id="UP000247973"/>
    </source>
</evidence>
<dbReference type="InterPro" id="IPR017853">
    <property type="entry name" value="GH"/>
</dbReference>